<evidence type="ECO:0000256" key="14">
    <source>
        <dbReference type="ARBA" id="ARBA00023098"/>
    </source>
</evidence>
<keyword evidence="13" id="KW-0072">Autophagy</keyword>
<keyword evidence="14" id="KW-0443">Lipid metabolism</keyword>
<dbReference type="GO" id="GO:0004806">
    <property type="term" value="F:triacylglycerol lipase activity"/>
    <property type="evidence" value="ECO:0007669"/>
    <property type="project" value="UniProtKB-EC"/>
</dbReference>
<dbReference type="Proteomes" id="UP000053424">
    <property type="component" value="Unassembled WGS sequence"/>
</dbReference>
<evidence type="ECO:0000256" key="17">
    <source>
        <dbReference type="ARBA" id="ARBA00024663"/>
    </source>
</evidence>
<dbReference type="GO" id="GO:0005775">
    <property type="term" value="C:vacuolar lumen"/>
    <property type="evidence" value="ECO:0007669"/>
    <property type="project" value="TreeGrafter"/>
</dbReference>
<evidence type="ECO:0000256" key="7">
    <source>
        <dbReference type="ARBA" id="ARBA00022692"/>
    </source>
</evidence>
<evidence type="ECO:0000256" key="10">
    <source>
        <dbReference type="ARBA" id="ARBA00022963"/>
    </source>
</evidence>
<evidence type="ECO:0000256" key="9">
    <source>
        <dbReference type="ARBA" id="ARBA00022801"/>
    </source>
</evidence>
<dbReference type="HOGENOM" id="CLU_028295_1_1_1"/>
<name>A0A0C3CM45_HEBCY</name>
<evidence type="ECO:0000313" key="22">
    <source>
        <dbReference type="Proteomes" id="UP000053424"/>
    </source>
</evidence>
<evidence type="ECO:0000256" key="4">
    <source>
        <dbReference type="ARBA" id="ARBA00010701"/>
    </source>
</evidence>
<dbReference type="GO" id="GO:0006660">
    <property type="term" value="P:phosphatidylserine catabolic process"/>
    <property type="evidence" value="ECO:0007669"/>
    <property type="project" value="TreeGrafter"/>
</dbReference>
<dbReference type="SUPFAM" id="SSF53474">
    <property type="entry name" value="alpha/beta-Hydrolases"/>
    <property type="match status" value="1"/>
</dbReference>
<evidence type="ECO:0000256" key="8">
    <source>
        <dbReference type="ARBA" id="ARBA00022753"/>
    </source>
</evidence>
<comment type="subcellular location">
    <subcellularLocation>
        <location evidence="3">Endosome</location>
        <location evidence="3">Multivesicular body membrane</location>
        <topology evidence="3">Single-pass type II membrane protein</topology>
    </subcellularLocation>
    <subcellularLocation>
        <location evidence="2">Prevacuolar compartment membrane</location>
        <topology evidence="2">Single-pass type II membrane protein</topology>
    </subcellularLocation>
</comment>
<reference evidence="21 22" key="1">
    <citation type="submission" date="2014-04" db="EMBL/GenBank/DDBJ databases">
        <authorList>
            <consortium name="DOE Joint Genome Institute"/>
            <person name="Kuo A."/>
            <person name="Gay G."/>
            <person name="Dore J."/>
            <person name="Kohler A."/>
            <person name="Nagy L.G."/>
            <person name="Floudas D."/>
            <person name="Copeland A."/>
            <person name="Barry K.W."/>
            <person name="Cichocki N."/>
            <person name="Veneault-Fourrey C."/>
            <person name="LaButti K."/>
            <person name="Lindquist E.A."/>
            <person name="Lipzen A."/>
            <person name="Lundell T."/>
            <person name="Morin E."/>
            <person name="Murat C."/>
            <person name="Sun H."/>
            <person name="Tunlid A."/>
            <person name="Henrissat B."/>
            <person name="Grigoriev I.V."/>
            <person name="Hibbett D.S."/>
            <person name="Martin F."/>
            <person name="Nordberg H.P."/>
            <person name="Cantor M.N."/>
            <person name="Hua S.X."/>
        </authorList>
    </citation>
    <scope>NUCLEOTIDE SEQUENCE [LARGE SCALE GENOMIC DNA]</scope>
    <source>
        <strain evidence="22">h7</strain>
    </source>
</reference>
<keyword evidence="16" id="KW-0325">Glycoprotein</keyword>
<evidence type="ECO:0000256" key="3">
    <source>
        <dbReference type="ARBA" id="ARBA00004343"/>
    </source>
</evidence>
<keyword evidence="9" id="KW-0378">Hydrolase</keyword>
<dbReference type="CDD" id="cd00519">
    <property type="entry name" value="Lipase_3"/>
    <property type="match status" value="1"/>
</dbReference>
<dbReference type="Pfam" id="PF01764">
    <property type="entry name" value="Lipase_3"/>
    <property type="match status" value="1"/>
</dbReference>
<evidence type="ECO:0000256" key="5">
    <source>
        <dbReference type="ARBA" id="ARBA00011137"/>
    </source>
</evidence>
<evidence type="ECO:0000313" key="21">
    <source>
        <dbReference type="EMBL" id="KIM49765.1"/>
    </source>
</evidence>
<keyword evidence="22" id="KW-1185">Reference proteome</keyword>
<protein>
    <recommendedName>
        <fullName evidence="6">triacylglycerol lipase</fullName>
        <ecNumber evidence="6">3.1.1.3</ecNumber>
    </recommendedName>
    <alternativeName>
        <fullName evidence="18">Autophagy-related protein 15</fullName>
    </alternativeName>
</protein>
<keyword evidence="11" id="KW-0735">Signal-anchor</keyword>
<evidence type="ECO:0000256" key="18">
    <source>
        <dbReference type="ARBA" id="ARBA00029828"/>
    </source>
</evidence>
<dbReference type="AlphaFoldDB" id="A0A0C3CM45"/>
<evidence type="ECO:0000256" key="6">
    <source>
        <dbReference type="ARBA" id="ARBA00013279"/>
    </source>
</evidence>
<comment type="function">
    <text evidence="17">Lipase which is essential for lysis of subvacuolar cytoplasm to vacuole targeted bodies and intravacuolar autophagic bodies. Involved in the lysis of intravacuolar multivesicular body (MVB) vesicles. The intravacuolar membrane disintegration by ATG15 is critical to life span extension.</text>
</comment>
<comment type="similarity">
    <text evidence="4">Belongs to the AB hydrolase superfamily. Lipase family.</text>
</comment>
<dbReference type="PANTHER" id="PTHR47175:SF2">
    <property type="entry name" value="LIPASE ATG15-RELATED"/>
    <property type="match status" value="1"/>
</dbReference>
<accession>A0A0C3CM45</accession>
<feature type="domain" description="Fungal lipase-type" evidence="20">
    <location>
        <begin position="251"/>
        <end position="278"/>
    </location>
</feature>
<keyword evidence="15" id="KW-0472">Membrane</keyword>
<comment type="subunit">
    <text evidence="5">Binds to both phosphatidylinositol (PI) and phosphatidylinositol 3,5-bisphosphate (PIP2).</text>
</comment>
<dbReference type="GO" id="GO:0032585">
    <property type="term" value="C:multivesicular body membrane"/>
    <property type="evidence" value="ECO:0007669"/>
    <property type="project" value="UniProtKB-SubCell"/>
</dbReference>
<evidence type="ECO:0000256" key="2">
    <source>
        <dbReference type="ARBA" id="ARBA00004270"/>
    </source>
</evidence>
<comment type="catalytic activity">
    <reaction evidence="1">
        <text>a triacylglycerol + H2O = a diacylglycerol + a fatty acid + H(+)</text>
        <dbReference type="Rhea" id="RHEA:12044"/>
        <dbReference type="ChEBI" id="CHEBI:15377"/>
        <dbReference type="ChEBI" id="CHEBI:15378"/>
        <dbReference type="ChEBI" id="CHEBI:17855"/>
        <dbReference type="ChEBI" id="CHEBI:18035"/>
        <dbReference type="ChEBI" id="CHEBI:28868"/>
        <dbReference type="EC" id="3.1.1.3"/>
    </reaction>
</comment>
<evidence type="ECO:0000256" key="11">
    <source>
        <dbReference type="ARBA" id="ARBA00022968"/>
    </source>
</evidence>
<dbReference type="OrthoDB" id="58570at2759"/>
<dbReference type="GO" id="GO:0046461">
    <property type="term" value="P:neutral lipid catabolic process"/>
    <property type="evidence" value="ECO:0007669"/>
    <property type="project" value="TreeGrafter"/>
</dbReference>
<keyword evidence="8" id="KW-0967">Endosome</keyword>
<evidence type="ECO:0000259" key="20">
    <source>
        <dbReference type="Pfam" id="PF01764"/>
    </source>
</evidence>
<feature type="region of interest" description="Disordered" evidence="19">
    <location>
        <begin position="405"/>
        <end position="428"/>
    </location>
</feature>
<evidence type="ECO:0000256" key="15">
    <source>
        <dbReference type="ARBA" id="ARBA00023136"/>
    </source>
</evidence>
<dbReference type="STRING" id="686832.A0A0C3CM45"/>
<keyword evidence="7" id="KW-0812">Transmembrane</keyword>
<proteinExistence type="inferred from homology"/>
<evidence type="ECO:0000256" key="1">
    <source>
        <dbReference type="ARBA" id="ARBA00001024"/>
    </source>
</evidence>
<organism evidence="21 22">
    <name type="scientific">Hebeloma cylindrosporum</name>
    <dbReference type="NCBI Taxonomy" id="76867"/>
    <lineage>
        <taxon>Eukaryota</taxon>
        <taxon>Fungi</taxon>
        <taxon>Dikarya</taxon>
        <taxon>Basidiomycota</taxon>
        <taxon>Agaricomycotina</taxon>
        <taxon>Agaricomycetes</taxon>
        <taxon>Agaricomycetidae</taxon>
        <taxon>Agaricales</taxon>
        <taxon>Agaricineae</taxon>
        <taxon>Hymenogastraceae</taxon>
        <taxon>Hebeloma</taxon>
    </lineage>
</organism>
<sequence length="472" mass="52009">MLYGLPASLQGIISTFLWATSPTTPDTSLLTFQLRHQHAVTNNSRIIFSDIIPGAQLAGEETQFTIHAQKTNIPRPESHSAFMAARANHEPGFTPMIDWNEWEVHTPDVSKQSTLLQLGRMSYNTYSLDNRTAGDWYDISDGWNSDPFGWRPEDDGMRGHIFVSTDNSTVVIAIKGTSAPWIVGGGGPTVIKDKKNDNLLFSCCCARVGPTWSTVCDCYDGGYRCDSDCVEEAMKDDGLFYPMGLDLYNNVTYLYPDANIWLTGHSLGGGLAALMGATFGAPVVAFEAPAEKMASRRLHLPSPPTLHHITHVYNTADPIPMGTCTGVTSMCSIGGFALESRCHNGQVILYDTVQKLGWSVDIRNHLIKNVVDRLLADNADWKAEFNGEVTDDGKDGNSWFSSLGWGWRRKPDEGPEGGDDGDIPKRPMREVPLARPANEVEGVDGVCTDCFTWEFGSFKNRTKLMTGSRRCH</sequence>
<dbReference type="GO" id="GO:0004620">
    <property type="term" value="F:phospholipase activity"/>
    <property type="evidence" value="ECO:0007669"/>
    <property type="project" value="TreeGrafter"/>
</dbReference>
<dbReference type="Gene3D" id="3.40.50.1820">
    <property type="entry name" value="alpha/beta hydrolase"/>
    <property type="match status" value="1"/>
</dbReference>
<reference evidence="22" key="2">
    <citation type="submission" date="2015-01" db="EMBL/GenBank/DDBJ databases">
        <title>Evolutionary Origins and Diversification of the Mycorrhizal Mutualists.</title>
        <authorList>
            <consortium name="DOE Joint Genome Institute"/>
            <consortium name="Mycorrhizal Genomics Consortium"/>
            <person name="Kohler A."/>
            <person name="Kuo A."/>
            <person name="Nagy L.G."/>
            <person name="Floudas D."/>
            <person name="Copeland A."/>
            <person name="Barry K.W."/>
            <person name="Cichocki N."/>
            <person name="Veneault-Fourrey C."/>
            <person name="LaButti K."/>
            <person name="Lindquist E.A."/>
            <person name="Lipzen A."/>
            <person name="Lundell T."/>
            <person name="Morin E."/>
            <person name="Murat C."/>
            <person name="Riley R."/>
            <person name="Ohm R."/>
            <person name="Sun H."/>
            <person name="Tunlid A."/>
            <person name="Henrissat B."/>
            <person name="Grigoriev I.V."/>
            <person name="Hibbett D.S."/>
            <person name="Martin F."/>
        </authorList>
    </citation>
    <scope>NUCLEOTIDE SEQUENCE [LARGE SCALE GENOMIC DNA]</scope>
    <source>
        <strain evidence="22">h7</strain>
    </source>
</reference>
<keyword evidence="10" id="KW-0442">Lipid degradation</keyword>
<dbReference type="InterPro" id="IPR050805">
    <property type="entry name" value="ATG15_Lipase"/>
</dbReference>
<dbReference type="EMBL" id="KN831768">
    <property type="protein sequence ID" value="KIM49765.1"/>
    <property type="molecule type" value="Genomic_DNA"/>
</dbReference>
<dbReference type="GO" id="GO:0034496">
    <property type="term" value="P:multivesicular body membrane disassembly"/>
    <property type="evidence" value="ECO:0007669"/>
    <property type="project" value="TreeGrafter"/>
</dbReference>
<keyword evidence="12" id="KW-1133">Transmembrane helix</keyword>
<evidence type="ECO:0000256" key="12">
    <source>
        <dbReference type="ARBA" id="ARBA00022989"/>
    </source>
</evidence>
<evidence type="ECO:0000256" key="19">
    <source>
        <dbReference type="SAM" id="MobiDB-lite"/>
    </source>
</evidence>
<evidence type="ECO:0000256" key="13">
    <source>
        <dbReference type="ARBA" id="ARBA00023006"/>
    </source>
</evidence>
<evidence type="ECO:0000256" key="16">
    <source>
        <dbReference type="ARBA" id="ARBA00023180"/>
    </source>
</evidence>
<dbReference type="PANTHER" id="PTHR47175">
    <property type="entry name" value="LIPASE ATG15-RELATED"/>
    <property type="match status" value="1"/>
</dbReference>
<dbReference type="EC" id="3.1.1.3" evidence="6"/>
<dbReference type="InterPro" id="IPR029058">
    <property type="entry name" value="AB_hydrolase_fold"/>
</dbReference>
<gene>
    <name evidence="21" type="ORF">M413DRAFT_438903</name>
</gene>
<dbReference type="InterPro" id="IPR002921">
    <property type="entry name" value="Fungal_lipase-type"/>
</dbReference>
<dbReference type="GO" id="GO:0034727">
    <property type="term" value="P:piecemeal microautophagy of the nucleus"/>
    <property type="evidence" value="ECO:0007669"/>
    <property type="project" value="TreeGrafter"/>
</dbReference>